<evidence type="ECO:0000256" key="3">
    <source>
        <dbReference type="PIRSR" id="PIRSR000130-1"/>
    </source>
</evidence>
<protein>
    <submittedName>
        <fullName evidence="8">Inosine-5-monophosphate dehydrogenase, putative</fullName>
        <ecNumber evidence="8">1.1.1.205</ecNumber>
    </submittedName>
</protein>
<dbReference type="SMART" id="SM01240">
    <property type="entry name" value="IMPDH"/>
    <property type="match status" value="1"/>
</dbReference>
<organism evidence="8 9">
    <name type="scientific">Ichthyophthirius multifiliis</name>
    <name type="common">White spot disease agent</name>
    <name type="synonym">Ich</name>
    <dbReference type="NCBI Taxonomy" id="5932"/>
    <lineage>
        <taxon>Eukaryota</taxon>
        <taxon>Sar</taxon>
        <taxon>Alveolata</taxon>
        <taxon>Ciliophora</taxon>
        <taxon>Intramacronucleata</taxon>
        <taxon>Oligohymenophorea</taxon>
        <taxon>Hymenostomatida</taxon>
        <taxon>Ophryoglenina</taxon>
        <taxon>Ichthyophthirius</taxon>
    </lineage>
</organism>
<dbReference type="EC" id="1.1.1.205" evidence="8"/>
<feature type="binding site" description="in other chain" evidence="5">
    <location>
        <position position="340"/>
    </location>
    <ligand>
        <name>K(+)</name>
        <dbReference type="ChEBI" id="CHEBI:29103"/>
        <note>ligand shared between two tetrameric partners</note>
    </ligand>
</feature>
<dbReference type="CDD" id="cd00381">
    <property type="entry name" value="IMPDH"/>
    <property type="match status" value="1"/>
</dbReference>
<dbReference type="InterPro" id="IPR005990">
    <property type="entry name" value="IMP_DH"/>
</dbReference>
<dbReference type="STRING" id="857967.G0R6H5"/>
<dbReference type="eggNOG" id="KOG2550">
    <property type="taxonomic scope" value="Eukaryota"/>
</dbReference>
<dbReference type="GeneID" id="14902994"/>
<keyword evidence="2 6" id="KW-0129">CBS domain</keyword>
<dbReference type="FunFam" id="3.20.20.70:FF:000424">
    <property type="entry name" value="Inosine-5'-monophosphate dehydrogenase 2"/>
    <property type="match status" value="1"/>
</dbReference>
<evidence type="ECO:0000256" key="2">
    <source>
        <dbReference type="ARBA" id="ARBA00023122"/>
    </source>
</evidence>
<feature type="binding site" description="in other chain" evidence="5">
    <location>
        <position position="343"/>
    </location>
    <ligand>
        <name>K(+)</name>
        <dbReference type="ChEBI" id="CHEBI:29103"/>
        <note>ligand shared between two tetrameric partners</note>
    </ligand>
</feature>
<feature type="active site" description="Thioimidate intermediate" evidence="3">
    <location>
        <position position="343"/>
    </location>
</feature>
<keyword evidence="9" id="KW-1185">Reference proteome</keyword>
<dbReference type="AlphaFoldDB" id="G0R6H5"/>
<dbReference type="GO" id="GO:0003938">
    <property type="term" value="F:IMP dehydrogenase activity"/>
    <property type="evidence" value="ECO:0007669"/>
    <property type="project" value="UniProtKB-EC"/>
</dbReference>
<dbReference type="CDD" id="cd04601">
    <property type="entry name" value="CBS_pair_IMPDH"/>
    <property type="match status" value="1"/>
</dbReference>
<dbReference type="SUPFAM" id="SSF51412">
    <property type="entry name" value="Inosine monophosphate dehydrogenase (IMPDH)"/>
    <property type="match status" value="1"/>
</dbReference>
<evidence type="ECO:0000313" key="8">
    <source>
        <dbReference type="EMBL" id="EGR26943.1"/>
    </source>
</evidence>
<dbReference type="GO" id="GO:0006183">
    <property type="term" value="P:GTP biosynthetic process"/>
    <property type="evidence" value="ECO:0007669"/>
    <property type="project" value="TreeGrafter"/>
</dbReference>
<dbReference type="InterPro" id="IPR001093">
    <property type="entry name" value="IMP_DH_GMPRt"/>
</dbReference>
<dbReference type="Gene3D" id="3.20.20.70">
    <property type="entry name" value="Aldolase class I"/>
    <property type="match status" value="1"/>
</dbReference>
<dbReference type="SUPFAM" id="SSF54631">
    <property type="entry name" value="CBS-domain pair"/>
    <property type="match status" value="1"/>
</dbReference>
<reference evidence="8 9" key="1">
    <citation type="submission" date="2011-07" db="EMBL/GenBank/DDBJ databases">
        <authorList>
            <person name="Coyne R."/>
            <person name="Brami D."/>
            <person name="Johnson J."/>
            <person name="Hostetler J."/>
            <person name="Hannick L."/>
            <person name="Clark T."/>
            <person name="Cassidy-Hanley D."/>
            <person name="Inman J."/>
        </authorList>
    </citation>
    <scope>NUCLEOTIDE SEQUENCE [LARGE SCALE GENOMIC DNA]</scope>
    <source>
        <strain evidence="8 9">G5</strain>
    </source>
</reference>
<evidence type="ECO:0000256" key="6">
    <source>
        <dbReference type="PROSITE-ProRule" id="PRU00703"/>
    </source>
</evidence>
<evidence type="ECO:0000256" key="5">
    <source>
        <dbReference type="PIRSR" id="PIRSR000130-4"/>
    </source>
</evidence>
<dbReference type="OMA" id="PGSHCTT"/>
<feature type="active site" description="Proton acceptor" evidence="3">
    <location>
        <position position="438"/>
    </location>
</feature>
<gene>
    <name evidence="8" type="ORF">IMG5_204550</name>
</gene>
<keyword evidence="5" id="KW-0630">Potassium</keyword>
<dbReference type="FunCoup" id="G0R6H5">
    <property type="interactions" value="277"/>
</dbReference>
<dbReference type="EMBL" id="GL984398">
    <property type="protein sequence ID" value="EGR26943.1"/>
    <property type="molecule type" value="Genomic_DNA"/>
</dbReference>
<dbReference type="PANTHER" id="PTHR11911">
    <property type="entry name" value="INOSINE-5-MONOPHOSPHATE DEHYDROGENASE RELATED"/>
    <property type="match status" value="1"/>
</dbReference>
<dbReference type="GO" id="GO:0005737">
    <property type="term" value="C:cytoplasm"/>
    <property type="evidence" value="ECO:0007669"/>
    <property type="project" value="TreeGrafter"/>
</dbReference>
<evidence type="ECO:0000256" key="1">
    <source>
        <dbReference type="ARBA" id="ARBA00023002"/>
    </source>
</evidence>
<evidence type="ECO:0000256" key="4">
    <source>
        <dbReference type="PIRSR" id="PIRSR000130-3"/>
    </source>
</evidence>
<dbReference type="PROSITE" id="PS51371">
    <property type="entry name" value="CBS"/>
    <property type="match status" value="1"/>
</dbReference>
<feature type="binding site" evidence="4">
    <location>
        <begin position="336"/>
        <end position="338"/>
    </location>
    <ligand>
        <name>NAD(+)</name>
        <dbReference type="ChEBI" id="CHEBI:57540"/>
    </ligand>
</feature>
<evidence type="ECO:0000259" key="7">
    <source>
        <dbReference type="PROSITE" id="PS51371"/>
    </source>
</evidence>
<dbReference type="InParanoid" id="G0R6H5"/>
<dbReference type="Pfam" id="PF00478">
    <property type="entry name" value="IMPDH"/>
    <property type="match status" value="1"/>
</dbReference>
<accession>G0R6H5</accession>
<dbReference type="InterPro" id="IPR000644">
    <property type="entry name" value="CBS_dom"/>
</dbReference>
<name>G0R6H5_ICHMU</name>
<dbReference type="RefSeq" id="XP_004023827.1">
    <property type="nucleotide sequence ID" value="XM_004023778.1"/>
</dbReference>
<dbReference type="OrthoDB" id="418595at2759"/>
<feature type="binding site" evidence="4">
    <location>
        <begin position="287"/>
        <end position="289"/>
    </location>
    <ligand>
        <name>NAD(+)</name>
        <dbReference type="ChEBI" id="CHEBI:57540"/>
    </ligand>
</feature>
<feature type="binding site" description="in other chain" evidence="5">
    <location>
        <position position="338"/>
    </location>
    <ligand>
        <name>K(+)</name>
        <dbReference type="ChEBI" id="CHEBI:29103"/>
        <note>ligand shared between two tetrameric partners</note>
    </ligand>
</feature>
<keyword evidence="1 8" id="KW-0560">Oxidoreductase</keyword>
<proteinExistence type="predicted"/>
<dbReference type="PANTHER" id="PTHR11911:SF122">
    <property type="entry name" value="GMP REDUCTASE"/>
    <property type="match status" value="1"/>
</dbReference>
<dbReference type="InterPro" id="IPR013785">
    <property type="entry name" value="Aldolase_TIM"/>
</dbReference>
<dbReference type="PIRSF" id="PIRSF000130">
    <property type="entry name" value="IMPDH"/>
    <property type="match status" value="1"/>
</dbReference>
<dbReference type="Proteomes" id="UP000008983">
    <property type="component" value="Unassembled WGS sequence"/>
</dbReference>
<keyword evidence="4" id="KW-0520">NAD</keyword>
<dbReference type="InterPro" id="IPR046342">
    <property type="entry name" value="CBS_dom_sf"/>
</dbReference>
<evidence type="ECO:0000313" key="9">
    <source>
        <dbReference type="Proteomes" id="UP000008983"/>
    </source>
</evidence>
<sequence>MDKNKGFLVEQNIQIGLTFNDVLMVPQFSDIKTRNECVLKSRFSRNVPLNIPIVSSPMDTVTEFKMAKEMARNGGLGIIHRFMSIEEQAQQVEKVKRAQAHILFSPIIVSKETNFKELKILQEQYSFMTFLVSDIDADVFSIVDKMKSPSKKNKSQEIKNQLAGIITKRDIRNMKSDTDKVKDYMTKRDKVIAVEMSQDDEMHWPNANHFKQLMFSNRVEKIPIINNKNEILGLVTLKDINRLDTSPVANRDQEGKLYVGAAVGAKDDHMERAKALIDAGVDVLVVDVANGHSQLCIDVVKQLKEAYNVDIVAGSIATGEGAEHLIKAGADGIRCGIGNGSICITRIVSGCGVPQFSALCDVAPVCQKYDIPLISDGGNKYAGNMCKALAVGADCVMLGRLVGGCEESPSQMIYKEGKLQKVFRGMAGYGANLAKAQRLGAQEPNSYKFNPEGVEGYIPFAGPLEGVLNQFTGGIRSGMSYNGARSIKELQQKVKFIRITQSGFLESGVHSIKEF</sequence>
<feature type="domain" description="CBS" evidence="7">
    <location>
        <begin position="185"/>
        <end position="253"/>
    </location>
</feature>